<dbReference type="eggNOG" id="COG1926">
    <property type="taxonomic scope" value="Bacteria"/>
</dbReference>
<dbReference type="Gene3D" id="3.30.1310.20">
    <property type="entry name" value="PRTase-like"/>
    <property type="match status" value="1"/>
</dbReference>
<feature type="domain" description="Phosphoribosyltransferase" evidence="1">
    <location>
        <begin position="8"/>
        <end position="170"/>
    </location>
</feature>
<dbReference type="Proteomes" id="UP000002620">
    <property type="component" value="Chromosome"/>
</dbReference>
<protein>
    <submittedName>
        <fullName evidence="2">Phosphoribosyl transferase domain protein</fullName>
    </submittedName>
</protein>
<accession>C9RAH3</accession>
<dbReference type="InterPro" id="IPR029057">
    <property type="entry name" value="PRTase-like"/>
</dbReference>
<dbReference type="STRING" id="429009.Adeg_2142"/>
<keyword evidence="3" id="KW-1185">Reference proteome</keyword>
<dbReference type="Gene3D" id="3.40.50.2020">
    <property type="match status" value="1"/>
</dbReference>
<gene>
    <name evidence="2" type="ordered locus">Adeg_2142</name>
</gene>
<sequence length="214" mass="23828">MFVDRVDAGRQLAARLKGRNYPRGLVLAIPRGGVVVGAEIARELKLPLDVIIPRKIGAPGNPELAIGAVTQDGIPLFNEDLVQRLRVTPEEKEVLVREALEEVERRLKRYRASLPPVSWRDRTIILTDDGIATGFTVLAALRSLKRASPREIILAVPVAPPDTLSFLRPEVDELVCLYAPEFFMAVGQFYEHFEQTTDEEVIALLEELGPKQEA</sequence>
<proteinExistence type="predicted"/>
<evidence type="ECO:0000313" key="3">
    <source>
        <dbReference type="Proteomes" id="UP000002620"/>
    </source>
</evidence>
<dbReference type="Pfam" id="PF00156">
    <property type="entry name" value="Pribosyltran"/>
    <property type="match status" value="1"/>
</dbReference>
<dbReference type="InterPro" id="IPR000836">
    <property type="entry name" value="PRTase_dom"/>
</dbReference>
<name>C9RAH3_AMMDK</name>
<dbReference type="GO" id="GO:0016740">
    <property type="term" value="F:transferase activity"/>
    <property type="evidence" value="ECO:0007669"/>
    <property type="project" value="UniProtKB-KW"/>
</dbReference>
<dbReference type="EMBL" id="CP001785">
    <property type="protein sequence ID" value="ACX53219.1"/>
    <property type="molecule type" value="Genomic_DNA"/>
</dbReference>
<evidence type="ECO:0000313" key="2">
    <source>
        <dbReference type="EMBL" id="ACX53219.1"/>
    </source>
</evidence>
<dbReference type="KEGG" id="adg:Adeg_2142"/>
<dbReference type="AlphaFoldDB" id="C9RAH3"/>
<reference evidence="2 3" key="1">
    <citation type="submission" date="2009-10" db="EMBL/GenBank/DDBJ databases">
        <title>Complete sequence of chromosome of Ammonifex degensii KC4.</title>
        <authorList>
            <consortium name="US DOE Joint Genome Institute"/>
            <person name="Kerfeld C."/>
            <person name="Goodner B."/>
            <person name="Huber H."/>
            <person name="Stetter K."/>
            <person name="Lucas S."/>
            <person name="Copeland A."/>
            <person name="Lapidus A."/>
            <person name="Glavina del Rio T."/>
            <person name="Dalin E."/>
            <person name="Tice H."/>
            <person name="Bruce D."/>
            <person name="Goodwin L."/>
            <person name="Pitluck S."/>
            <person name="Saunders E."/>
            <person name="Brettin T."/>
            <person name="Detter J.C."/>
            <person name="Han C."/>
            <person name="Larimer F."/>
            <person name="Land M."/>
            <person name="Hauser L."/>
            <person name="Kyrpides N."/>
            <person name="Ovchinnikova G."/>
            <person name="Richardson P."/>
        </authorList>
    </citation>
    <scope>NUCLEOTIDE SEQUENCE [LARGE SCALE GENOMIC DNA]</scope>
    <source>
        <strain evidence="3">DSM 10501 / KC4</strain>
    </source>
</reference>
<dbReference type="CDD" id="cd06223">
    <property type="entry name" value="PRTases_typeI"/>
    <property type="match status" value="1"/>
</dbReference>
<organism evidence="2 3">
    <name type="scientific">Ammonifex degensii (strain DSM 10501 / KC4)</name>
    <dbReference type="NCBI Taxonomy" id="429009"/>
    <lineage>
        <taxon>Bacteria</taxon>
        <taxon>Bacillati</taxon>
        <taxon>Bacillota</taxon>
        <taxon>Clostridia</taxon>
        <taxon>Thermoanaerobacterales</taxon>
        <taxon>Thermoanaerobacteraceae</taxon>
        <taxon>Ammonifex</taxon>
    </lineage>
</organism>
<dbReference type="OrthoDB" id="9810066at2"/>
<keyword evidence="2" id="KW-0808">Transferase</keyword>
<evidence type="ECO:0000259" key="1">
    <source>
        <dbReference type="Pfam" id="PF00156"/>
    </source>
</evidence>
<dbReference type="HOGENOM" id="CLU_083583_0_0_9"/>
<dbReference type="SUPFAM" id="SSF53271">
    <property type="entry name" value="PRTase-like"/>
    <property type="match status" value="1"/>
</dbReference>